<keyword evidence="4 6" id="KW-1133">Transmembrane helix</keyword>
<keyword evidence="9" id="KW-1185">Reference proteome</keyword>
<feature type="domain" description="EamA" evidence="7">
    <location>
        <begin position="16"/>
        <end position="142"/>
    </location>
</feature>
<feature type="transmembrane region" description="Helical" evidence="6">
    <location>
        <begin position="38"/>
        <end position="59"/>
    </location>
</feature>
<evidence type="ECO:0000259" key="7">
    <source>
        <dbReference type="Pfam" id="PF00892"/>
    </source>
</evidence>
<dbReference type="GO" id="GO:0016020">
    <property type="term" value="C:membrane"/>
    <property type="evidence" value="ECO:0007669"/>
    <property type="project" value="UniProtKB-SubCell"/>
</dbReference>
<feature type="transmembrane region" description="Helical" evidence="6">
    <location>
        <begin position="184"/>
        <end position="204"/>
    </location>
</feature>
<evidence type="ECO:0000256" key="2">
    <source>
        <dbReference type="ARBA" id="ARBA00007362"/>
    </source>
</evidence>
<dbReference type="Proteomes" id="UP000092884">
    <property type="component" value="Chromosome"/>
</dbReference>
<evidence type="ECO:0000256" key="1">
    <source>
        <dbReference type="ARBA" id="ARBA00004141"/>
    </source>
</evidence>
<keyword evidence="5 6" id="KW-0472">Membrane</keyword>
<dbReference type="OrthoDB" id="5321939at2"/>
<feature type="transmembrane region" description="Helical" evidence="6">
    <location>
        <begin position="98"/>
        <end position="120"/>
    </location>
</feature>
<comment type="subcellular location">
    <subcellularLocation>
        <location evidence="1">Membrane</location>
        <topology evidence="1">Multi-pass membrane protein</topology>
    </subcellularLocation>
</comment>
<dbReference type="AlphaFoldDB" id="A0A1B1U4U4"/>
<evidence type="ECO:0000313" key="9">
    <source>
        <dbReference type="Proteomes" id="UP000092884"/>
    </source>
</evidence>
<dbReference type="InterPro" id="IPR050638">
    <property type="entry name" value="AA-Vitamin_Transporters"/>
</dbReference>
<evidence type="ECO:0000256" key="4">
    <source>
        <dbReference type="ARBA" id="ARBA00022989"/>
    </source>
</evidence>
<organism evidence="8 9">
    <name type="scientific">Helicobacter enhydrae</name>
    <dbReference type="NCBI Taxonomy" id="222136"/>
    <lineage>
        <taxon>Bacteria</taxon>
        <taxon>Pseudomonadati</taxon>
        <taxon>Campylobacterota</taxon>
        <taxon>Epsilonproteobacteria</taxon>
        <taxon>Campylobacterales</taxon>
        <taxon>Helicobacteraceae</taxon>
        <taxon>Helicobacter</taxon>
    </lineage>
</organism>
<feature type="transmembrane region" description="Helical" evidence="6">
    <location>
        <begin position="245"/>
        <end position="263"/>
    </location>
</feature>
<dbReference type="PANTHER" id="PTHR32322:SF2">
    <property type="entry name" value="EAMA DOMAIN-CONTAINING PROTEIN"/>
    <property type="match status" value="1"/>
</dbReference>
<name>A0A1B1U4U4_9HELI</name>
<evidence type="ECO:0000313" key="8">
    <source>
        <dbReference type="EMBL" id="ANV97776.1"/>
    </source>
</evidence>
<proteinExistence type="inferred from homology"/>
<dbReference type="InterPro" id="IPR000620">
    <property type="entry name" value="EamA_dom"/>
</dbReference>
<reference evidence="9" key="1">
    <citation type="submission" date="2016-07" db="EMBL/GenBank/DDBJ databases">
        <authorList>
            <person name="Florea S."/>
            <person name="Webb J.S."/>
            <person name="Jaromczyk J."/>
            <person name="Schardl C.L."/>
        </authorList>
    </citation>
    <scope>NUCLEOTIDE SEQUENCE [LARGE SCALE GENOMIC DNA]</scope>
    <source>
        <strain evidence="9">MIT 01-6242</strain>
    </source>
</reference>
<dbReference type="Pfam" id="PF00892">
    <property type="entry name" value="EamA"/>
    <property type="match status" value="2"/>
</dbReference>
<feature type="transmembrane region" description="Helical" evidence="6">
    <location>
        <begin position="216"/>
        <end position="238"/>
    </location>
</feature>
<dbReference type="STRING" id="222136.BBW65_02695"/>
<sequence>MATKNQRTSMTQWRFIALAFLAETCIIYASVLVKTLEISPIMVGFYRVFLALPFFLYLARQEISSIAKKDLFLILFAGVLFGLDLAFFNFALHHTSVANVNLFGSLVCFVLVPIGIFFFHEKVNPRFFIGALVAIIGIGFLLSGGQDSQTASIFGDFLAVMSMVCYACFLAVIHGLRKTYSASLLMFFASIGSSCTLLIIALLGGQVQIPRSYSDISTILLVVLLGQVVGQGFFSYIMGKIQTQVASLILLLSPIIAGILGFVCLGEKLGMLEIFGIGVILLGVYLAKDKD</sequence>
<dbReference type="InterPro" id="IPR037185">
    <property type="entry name" value="EmrE-like"/>
</dbReference>
<feature type="transmembrane region" description="Helical" evidence="6">
    <location>
        <begin position="12"/>
        <end position="32"/>
    </location>
</feature>
<gene>
    <name evidence="8" type="ORF">BBW65_02695</name>
</gene>
<feature type="domain" description="EamA" evidence="7">
    <location>
        <begin position="154"/>
        <end position="286"/>
    </location>
</feature>
<dbReference type="PANTHER" id="PTHR32322">
    <property type="entry name" value="INNER MEMBRANE TRANSPORTER"/>
    <property type="match status" value="1"/>
</dbReference>
<keyword evidence="3 6" id="KW-0812">Transmembrane</keyword>
<accession>A0A1B1U4U4</accession>
<evidence type="ECO:0000256" key="6">
    <source>
        <dbReference type="SAM" id="Phobius"/>
    </source>
</evidence>
<feature type="transmembrane region" description="Helical" evidence="6">
    <location>
        <begin position="71"/>
        <end position="92"/>
    </location>
</feature>
<dbReference type="SUPFAM" id="SSF103481">
    <property type="entry name" value="Multidrug resistance efflux transporter EmrE"/>
    <property type="match status" value="2"/>
</dbReference>
<comment type="similarity">
    <text evidence="2">Belongs to the EamA transporter family.</text>
</comment>
<dbReference type="KEGG" id="het:BBW65_02695"/>
<evidence type="ECO:0000256" key="5">
    <source>
        <dbReference type="ARBA" id="ARBA00023136"/>
    </source>
</evidence>
<feature type="transmembrane region" description="Helical" evidence="6">
    <location>
        <begin position="269"/>
        <end position="287"/>
    </location>
</feature>
<dbReference type="EMBL" id="CP016503">
    <property type="protein sequence ID" value="ANV97776.1"/>
    <property type="molecule type" value="Genomic_DNA"/>
</dbReference>
<evidence type="ECO:0000256" key="3">
    <source>
        <dbReference type="ARBA" id="ARBA00022692"/>
    </source>
</evidence>
<protein>
    <recommendedName>
        <fullName evidence="7">EamA domain-containing protein</fullName>
    </recommendedName>
</protein>
<feature type="transmembrane region" description="Helical" evidence="6">
    <location>
        <begin position="127"/>
        <end position="145"/>
    </location>
</feature>
<feature type="transmembrane region" description="Helical" evidence="6">
    <location>
        <begin position="151"/>
        <end position="172"/>
    </location>
</feature>